<proteinExistence type="predicted"/>
<dbReference type="Gene3D" id="2.60.40.1120">
    <property type="entry name" value="Carboxypeptidase-like, regulatory domain"/>
    <property type="match status" value="1"/>
</dbReference>
<dbReference type="EMBL" id="UOGD01000305">
    <property type="protein sequence ID" value="VAX25644.1"/>
    <property type="molecule type" value="Genomic_DNA"/>
</dbReference>
<keyword evidence="2" id="KW-0813">Transport</keyword>
<evidence type="ECO:0000256" key="4">
    <source>
        <dbReference type="ARBA" id="ARBA00022729"/>
    </source>
</evidence>
<dbReference type="Pfam" id="PF13715">
    <property type="entry name" value="CarbopepD_reg_2"/>
    <property type="match status" value="1"/>
</dbReference>
<dbReference type="InterPro" id="IPR008969">
    <property type="entry name" value="CarboxyPept-like_regulatory"/>
</dbReference>
<gene>
    <name evidence="8" type="ORF">MNBD_IGNAVI01-2494</name>
</gene>
<sequence length="1047" mass="118407">MKKLLQLSLIILLTNLSLLAQSGKVSGNITDSKTGEPLIGVNIIVEGTMYGAATDLDGFYSILNVPPGNYSLKASYIGYTPQIITNVIVNIDETTIIDFQLTEQSVTTQEVVVAAAKIPIVQRDVSSSRANITSQEIASLPTININTVLGLQAGIQATSEGIVVRGGNIRQTAYVLNGMILRNERDNTPFTGISVTSIENMQVQTGGFNAEYGDLRSGLVNIVTMEGRKNLYTFNMIGRYSPAQQKHFGMSPHDPNSYWVRPYLDNSVAWTGTKNGAWDKFTQRQYADFEGWNSIARKTLEDDDPNNDLTPKAAQDLFMWEHRRQLDIVDPDYEADMTFSGPVPGGKALGDLRFLVSYRQTTEQYLVPLSAPNYNDWSTQFKLTSDIAKGMKLTIDGIYGKANGTNNNNSGNAGLFRSAGSIANQLSRVSFIDTRMFATDYWAPSSIINNSIGAKFTHVINPTTFYEVRLSRYGSSYNTNPAALRDTSKIKKFGNSYWVDEAPFGYMPEPSTGINGMRMGVGMSNSRDSSKIATYTLKFDYTSQLDKFNQLKAGVDFNYTINQTNYASVDEFLPQGRSQSKWDAKPMRGALYVQDKLEFEGMIANLGVRMDYFDPSGEWWVYDPWSDAFSAVNSPGMDTLLTKKRTEKQITFSPRVGIAFPITVNSKLYFNYGHMRSFPTPENLYLLRKNSFDQSVLRIASPNNPLEKTIQYELGYEHNLFDQFLLRVAGYYKDISDQPYLVRYINRDGDINYTVSEPNSYGDIRGAEFTLSKNRGEWFQGFINYTYDVSTRGNFGWSRQYENPTEQKNYERSSGDEKQIKPVPRPYARINLNFFSPARLGLFLGDWRLNLVGGWNNGFYFTWTGGGAIPGVLNNVQWKDTYTMDLRFSKAFHISDKAQIELIMDVSNLFNFKNMSSRYGFVDGNDYNDYMKSLHLASNIGDELEGAYINIPGEDKPGDYRTTDEFTPIVPVADINNVNDPSDVAIYWDKQTQRYFEHTGSQWVEVDNGKMHTIIKNKQYIDMPNQQFFTFLNPRKIYFGLRLSINF</sequence>
<dbReference type="Gene3D" id="2.40.170.20">
    <property type="entry name" value="TonB-dependent receptor, beta-barrel domain"/>
    <property type="match status" value="1"/>
</dbReference>
<keyword evidence="4" id="KW-0732">Signal</keyword>
<keyword evidence="3" id="KW-0812">Transmembrane</keyword>
<evidence type="ECO:0000313" key="8">
    <source>
        <dbReference type="EMBL" id="VAX25644.1"/>
    </source>
</evidence>
<dbReference type="Pfam" id="PF07715">
    <property type="entry name" value="Plug"/>
    <property type="match status" value="1"/>
</dbReference>
<dbReference type="PANTHER" id="PTHR30069">
    <property type="entry name" value="TONB-DEPENDENT OUTER MEMBRANE RECEPTOR"/>
    <property type="match status" value="1"/>
</dbReference>
<dbReference type="GO" id="GO:0009279">
    <property type="term" value="C:cell outer membrane"/>
    <property type="evidence" value="ECO:0007669"/>
    <property type="project" value="UniProtKB-SubCell"/>
</dbReference>
<keyword evidence="8" id="KW-0675">Receptor</keyword>
<dbReference type="InterPro" id="IPR037066">
    <property type="entry name" value="Plug_dom_sf"/>
</dbReference>
<dbReference type="InterPro" id="IPR012910">
    <property type="entry name" value="Plug_dom"/>
</dbReference>
<dbReference type="Gene3D" id="2.170.130.10">
    <property type="entry name" value="TonB-dependent receptor, plug domain"/>
    <property type="match status" value="1"/>
</dbReference>
<keyword evidence="5" id="KW-0472">Membrane</keyword>
<dbReference type="AlphaFoldDB" id="A0A3B1CNR2"/>
<dbReference type="GO" id="GO:0015344">
    <property type="term" value="F:siderophore uptake transmembrane transporter activity"/>
    <property type="evidence" value="ECO:0007669"/>
    <property type="project" value="TreeGrafter"/>
</dbReference>
<name>A0A3B1CNR2_9ZZZZ</name>
<dbReference type="GO" id="GO:0044718">
    <property type="term" value="P:siderophore transmembrane transport"/>
    <property type="evidence" value="ECO:0007669"/>
    <property type="project" value="TreeGrafter"/>
</dbReference>
<evidence type="ECO:0000256" key="3">
    <source>
        <dbReference type="ARBA" id="ARBA00022692"/>
    </source>
</evidence>
<feature type="domain" description="TonB-dependent receptor plug" evidence="7">
    <location>
        <begin position="122"/>
        <end position="214"/>
    </location>
</feature>
<evidence type="ECO:0000259" key="7">
    <source>
        <dbReference type="Pfam" id="PF07715"/>
    </source>
</evidence>
<evidence type="ECO:0000256" key="5">
    <source>
        <dbReference type="ARBA" id="ARBA00023136"/>
    </source>
</evidence>
<dbReference type="SUPFAM" id="SSF49464">
    <property type="entry name" value="Carboxypeptidase regulatory domain-like"/>
    <property type="match status" value="1"/>
</dbReference>
<dbReference type="InterPro" id="IPR039426">
    <property type="entry name" value="TonB-dep_rcpt-like"/>
</dbReference>
<comment type="subcellular location">
    <subcellularLocation>
        <location evidence="1">Cell outer membrane</location>
        <topology evidence="1">Multi-pass membrane protein</topology>
    </subcellularLocation>
</comment>
<dbReference type="PANTHER" id="PTHR30069:SF29">
    <property type="entry name" value="HEMOGLOBIN AND HEMOGLOBIN-HAPTOGLOBIN-BINDING PROTEIN 1-RELATED"/>
    <property type="match status" value="1"/>
</dbReference>
<evidence type="ECO:0000256" key="2">
    <source>
        <dbReference type="ARBA" id="ARBA00022448"/>
    </source>
</evidence>
<dbReference type="InterPro" id="IPR036942">
    <property type="entry name" value="Beta-barrel_TonB_sf"/>
</dbReference>
<reference evidence="8" key="1">
    <citation type="submission" date="2018-06" db="EMBL/GenBank/DDBJ databases">
        <authorList>
            <person name="Zhirakovskaya E."/>
        </authorList>
    </citation>
    <scope>NUCLEOTIDE SEQUENCE</scope>
</reference>
<accession>A0A3B1CNR2</accession>
<organism evidence="8">
    <name type="scientific">hydrothermal vent metagenome</name>
    <dbReference type="NCBI Taxonomy" id="652676"/>
    <lineage>
        <taxon>unclassified sequences</taxon>
        <taxon>metagenomes</taxon>
        <taxon>ecological metagenomes</taxon>
    </lineage>
</organism>
<evidence type="ECO:0000256" key="1">
    <source>
        <dbReference type="ARBA" id="ARBA00004571"/>
    </source>
</evidence>
<dbReference type="SUPFAM" id="SSF56935">
    <property type="entry name" value="Porins"/>
    <property type="match status" value="1"/>
</dbReference>
<keyword evidence="6" id="KW-0998">Cell outer membrane</keyword>
<evidence type="ECO:0000256" key="6">
    <source>
        <dbReference type="ARBA" id="ARBA00023237"/>
    </source>
</evidence>
<protein>
    <submittedName>
        <fullName evidence="8">TonB-dependent receptor</fullName>
    </submittedName>
</protein>